<evidence type="ECO:0000313" key="2">
    <source>
        <dbReference type="EMBL" id="SHH06011.1"/>
    </source>
</evidence>
<dbReference type="InterPro" id="IPR011032">
    <property type="entry name" value="GroES-like_sf"/>
</dbReference>
<organism evidence="2 3">
    <name type="scientific">Hydrocarboniphaga daqingensis</name>
    <dbReference type="NCBI Taxonomy" id="490188"/>
    <lineage>
        <taxon>Bacteria</taxon>
        <taxon>Pseudomonadati</taxon>
        <taxon>Pseudomonadota</taxon>
        <taxon>Gammaproteobacteria</taxon>
        <taxon>Nevskiales</taxon>
        <taxon>Nevskiaceae</taxon>
        <taxon>Hydrocarboniphaga</taxon>
    </lineage>
</organism>
<dbReference type="InterPro" id="IPR036291">
    <property type="entry name" value="NAD(P)-bd_dom_sf"/>
</dbReference>
<dbReference type="OrthoDB" id="4190732at2"/>
<reference evidence="2 3" key="1">
    <citation type="submission" date="2016-11" db="EMBL/GenBank/DDBJ databases">
        <authorList>
            <person name="Jaros S."/>
            <person name="Januszkiewicz K."/>
            <person name="Wedrychowicz H."/>
        </authorList>
    </citation>
    <scope>NUCLEOTIDE SEQUENCE [LARGE SCALE GENOMIC DNA]</scope>
    <source>
        <strain evidence="2 3">CGMCC 1.7049</strain>
    </source>
</reference>
<dbReference type="EMBL" id="FQWZ01000005">
    <property type="protein sequence ID" value="SHH06011.1"/>
    <property type="molecule type" value="Genomic_DNA"/>
</dbReference>
<evidence type="ECO:0000259" key="1">
    <source>
        <dbReference type="SMART" id="SM00829"/>
    </source>
</evidence>
<sequence length="345" mass="37099">MPYRRIVLAAHGGPEQLHWVTEPLLPTPGPGEVRVRVLAAGTGFTDTIIRRGRYPGVKQKPPLTPGYDIVGVVDAVGPGVDRWRVGQRVADMPIIGGYSEYLLRPAASLVAVPDDCDPAEAVCLPLSFVTAWQMLTRVAKLRAGQSVLIHGASGATGTALLVLGRHLGLRLIGTCSASKAGLLREHGCEVIDYRREDIAARVAELTGNGVDAVFDAIGGRHWDLSMRCLRPGGLLVGYGAQNIARGDEPLMPVLLGFAKLMLLWKLLPTGGRRTAFYNIQTLRQQQPGWYADDLGHLLDLLRQGLIQPVVAGRLPLSQAADVHRRIDAGEVSGKLVLEPFGTGHP</sequence>
<dbReference type="InterPro" id="IPR051397">
    <property type="entry name" value="Zn-ADH-like_protein"/>
</dbReference>
<dbReference type="CDD" id="cd08273">
    <property type="entry name" value="MDR8"/>
    <property type="match status" value="1"/>
</dbReference>
<dbReference type="AlphaFoldDB" id="A0A1M5PWV2"/>
<dbReference type="STRING" id="490188.SAMN04488068_2352"/>
<dbReference type="GO" id="GO:0016491">
    <property type="term" value="F:oxidoreductase activity"/>
    <property type="evidence" value="ECO:0007669"/>
    <property type="project" value="InterPro"/>
</dbReference>
<dbReference type="PANTHER" id="PTHR43677:SF4">
    <property type="entry name" value="QUINONE OXIDOREDUCTASE-LIKE PROTEIN 2"/>
    <property type="match status" value="1"/>
</dbReference>
<dbReference type="SMART" id="SM00829">
    <property type="entry name" value="PKS_ER"/>
    <property type="match status" value="1"/>
</dbReference>
<dbReference type="Proteomes" id="UP000199758">
    <property type="component" value="Unassembled WGS sequence"/>
</dbReference>
<accession>A0A1M5PWV2</accession>
<dbReference type="RefSeq" id="WP_072897797.1">
    <property type="nucleotide sequence ID" value="NZ_FQWZ01000005.1"/>
</dbReference>
<feature type="domain" description="Enoyl reductase (ER)" evidence="1">
    <location>
        <begin position="12"/>
        <end position="337"/>
    </location>
</feature>
<keyword evidence="3" id="KW-1185">Reference proteome</keyword>
<dbReference type="PANTHER" id="PTHR43677">
    <property type="entry name" value="SHORT-CHAIN DEHYDROGENASE/REDUCTASE"/>
    <property type="match status" value="1"/>
</dbReference>
<name>A0A1M5PWV2_9GAMM</name>
<dbReference type="Gene3D" id="3.40.50.720">
    <property type="entry name" value="NAD(P)-binding Rossmann-like Domain"/>
    <property type="match status" value="1"/>
</dbReference>
<dbReference type="InterPro" id="IPR013154">
    <property type="entry name" value="ADH-like_N"/>
</dbReference>
<dbReference type="SUPFAM" id="SSF51735">
    <property type="entry name" value="NAD(P)-binding Rossmann-fold domains"/>
    <property type="match status" value="1"/>
</dbReference>
<dbReference type="SUPFAM" id="SSF50129">
    <property type="entry name" value="GroES-like"/>
    <property type="match status" value="1"/>
</dbReference>
<dbReference type="InterPro" id="IPR020843">
    <property type="entry name" value="ER"/>
</dbReference>
<dbReference type="Pfam" id="PF13602">
    <property type="entry name" value="ADH_zinc_N_2"/>
    <property type="match status" value="1"/>
</dbReference>
<dbReference type="Pfam" id="PF08240">
    <property type="entry name" value="ADH_N"/>
    <property type="match status" value="1"/>
</dbReference>
<dbReference type="Gene3D" id="3.90.180.10">
    <property type="entry name" value="Medium-chain alcohol dehydrogenases, catalytic domain"/>
    <property type="match status" value="1"/>
</dbReference>
<evidence type="ECO:0000313" key="3">
    <source>
        <dbReference type="Proteomes" id="UP000199758"/>
    </source>
</evidence>
<protein>
    <submittedName>
        <fullName evidence="2">NADPH:quinone reductase</fullName>
    </submittedName>
</protein>
<proteinExistence type="predicted"/>
<gene>
    <name evidence="2" type="ORF">SAMN04488068_2352</name>
</gene>